<gene>
    <name evidence="8" type="primary">lnt</name>
    <name evidence="10" type="ORF">Cylst_0971</name>
</gene>
<dbReference type="CDD" id="cd07571">
    <property type="entry name" value="ALP_N-acyl_transferase"/>
    <property type="match status" value="1"/>
</dbReference>
<evidence type="ECO:0000313" key="10">
    <source>
        <dbReference type="EMBL" id="AFZ23295.1"/>
    </source>
</evidence>
<dbReference type="eggNOG" id="COG0815">
    <property type="taxonomic scope" value="Bacteria"/>
</dbReference>
<dbReference type="SUPFAM" id="SSF56317">
    <property type="entry name" value="Carbon-nitrogen hydrolase"/>
    <property type="match status" value="1"/>
</dbReference>
<comment type="similarity">
    <text evidence="8">Belongs to the CN hydrolase family. Apolipoprotein N-acyltransferase subfamily.</text>
</comment>
<evidence type="ECO:0000256" key="3">
    <source>
        <dbReference type="ARBA" id="ARBA00022679"/>
    </source>
</evidence>
<dbReference type="Proteomes" id="UP000010475">
    <property type="component" value="Chromosome"/>
</dbReference>
<dbReference type="EC" id="2.3.1.269" evidence="8"/>
<name>K9WSD1_9NOST</name>
<protein>
    <recommendedName>
        <fullName evidence="8">Apolipoprotein N-acyltransferase</fullName>
        <shortName evidence="8">ALP N-acyltransferase</shortName>
        <ecNumber evidence="8">2.3.1.269</ecNumber>
    </recommendedName>
</protein>
<feature type="transmembrane region" description="Helical" evidence="8">
    <location>
        <begin position="135"/>
        <end position="159"/>
    </location>
</feature>
<dbReference type="UniPathway" id="UPA00666"/>
<keyword evidence="2 8" id="KW-1003">Cell membrane</keyword>
<keyword evidence="10" id="KW-0449">Lipoprotein</keyword>
<evidence type="ECO:0000256" key="7">
    <source>
        <dbReference type="ARBA" id="ARBA00023315"/>
    </source>
</evidence>
<feature type="transmembrane region" description="Helical" evidence="8">
    <location>
        <begin position="66"/>
        <end position="85"/>
    </location>
</feature>
<dbReference type="GO" id="GO:0042158">
    <property type="term" value="P:lipoprotein biosynthetic process"/>
    <property type="evidence" value="ECO:0007669"/>
    <property type="project" value="UniProtKB-UniRule"/>
</dbReference>
<evidence type="ECO:0000256" key="8">
    <source>
        <dbReference type="HAMAP-Rule" id="MF_01148"/>
    </source>
</evidence>
<dbReference type="KEGG" id="csg:Cylst_0971"/>
<comment type="pathway">
    <text evidence="8">Protein modification; lipoprotein biosynthesis (N-acyl transfer).</text>
</comment>
<dbReference type="PROSITE" id="PS50263">
    <property type="entry name" value="CN_HYDROLASE"/>
    <property type="match status" value="1"/>
</dbReference>
<organism evidence="10 11">
    <name type="scientific">Cylindrospermum stagnale PCC 7417</name>
    <dbReference type="NCBI Taxonomy" id="56107"/>
    <lineage>
        <taxon>Bacteria</taxon>
        <taxon>Bacillati</taxon>
        <taxon>Cyanobacteriota</taxon>
        <taxon>Cyanophyceae</taxon>
        <taxon>Nostocales</taxon>
        <taxon>Nostocaceae</taxon>
        <taxon>Cylindrospermum</taxon>
    </lineage>
</organism>
<dbReference type="InterPro" id="IPR045378">
    <property type="entry name" value="LNT_N"/>
</dbReference>
<evidence type="ECO:0000256" key="1">
    <source>
        <dbReference type="ARBA" id="ARBA00004651"/>
    </source>
</evidence>
<dbReference type="GO" id="GO:0005886">
    <property type="term" value="C:plasma membrane"/>
    <property type="evidence" value="ECO:0007669"/>
    <property type="project" value="UniProtKB-SubCell"/>
</dbReference>
<dbReference type="PATRIC" id="fig|56107.3.peg.1099"/>
<keyword evidence="7 8" id="KW-0012">Acyltransferase</keyword>
<keyword evidence="11" id="KW-1185">Reference proteome</keyword>
<evidence type="ECO:0000256" key="4">
    <source>
        <dbReference type="ARBA" id="ARBA00022692"/>
    </source>
</evidence>
<feature type="transmembrane region" description="Helical" evidence="8">
    <location>
        <begin position="541"/>
        <end position="560"/>
    </location>
</feature>
<keyword evidence="6 8" id="KW-0472">Membrane</keyword>
<dbReference type="Pfam" id="PF00795">
    <property type="entry name" value="CN_hydrolase"/>
    <property type="match status" value="1"/>
</dbReference>
<feature type="transmembrane region" description="Helical" evidence="8">
    <location>
        <begin position="258"/>
        <end position="278"/>
    </location>
</feature>
<feature type="domain" description="CN hydrolase" evidence="9">
    <location>
        <begin position="294"/>
        <end position="531"/>
    </location>
</feature>
<dbReference type="HAMAP" id="MF_01148">
    <property type="entry name" value="Lnt"/>
    <property type="match status" value="1"/>
</dbReference>
<dbReference type="STRING" id="56107.Cylst_0971"/>
<reference evidence="10 11" key="1">
    <citation type="submission" date="2012-06" db="EMBL/GenBank/DDBJ databases">
        <title>Finished chromosome of genome of Cylindrospermum stagnale PCC 7417.</title>
        <authorList>
            <consortium name="US DOE Joint Genome Institute"/>
            <person name="Gugger M."/>
            <person name="Coursin T."/>
            <person name="Rippka R."/>
            <person name="Tandeau De Marsac N."/>
            <person name="Huntemann M."/>
            <person name="Wei C.-L."/>
            <person name="Han J."/>
            <person name="Detter J.C."/>
            <person name="Han C."/>
            <person name="Tapia R."/>
            <person name="Chen A."/>
            <person name="Kyrpides N."/>
            <person name="Mavromatis K."/>
            <person name="Markowitz V."/>
            <person name="Szeto E."/>
            <person name="Ivanova N."/>
            <person name="Pagani I."/>
            <person name="Pati A."/>
            <person name="Goodwin L."/>
            <person name="Nordberg H.P."/>
            <person name="Cantor M.N."/>
            <person name="Hua S.X."/>
            <person name="Woyke T."/>
            <person name="Kerfeld C.A."/>
        </authorList>
    </citation>
    <scope>NUCLEOTIDE SEQUENCE [LARGE SCALE GENOMIC DNA]</scope>
    <source>
        <strain evidence="10 11">PCC 7417</strain>
    </source>
</reference>
<comment type="subcellular location">
    <subcellularLocation>
        <location evidence="1 8">Cell membrane</location>
        <topology evidence="1 8">Multi-pass membrane protein</topology>
    </subcellularLocation>
</comment>
<evidence type="ECO:0000256" key="5">
    <source>
        <dbReference type="ARBA" id="ARBA00022989"/>
    </source>
</evidence>
<dbReference type="Pfam" id="PF20154">
    <property type="entry name" value="LNT_N"/>
    <property type="match status" value="1"/>
</dbReference>
<dbReference type="EMBL" id="CP003642">
    <property type="protein sequence ID" value="AFZ23295.1"/>
    <property type="molecule type" value="Genomic_DNA"/>
</dbReference>
<dbReference type="GO" id="GO:0016410">
    <property type="term" value="F:N-acyltransferase activity"/>
    <property type="evidence" value="ECO:0007669"/>
    <property type="project" value="UniProtKB-UniRule"/>
</dbReference>
<dbReference type="PANTHER" id="PTHR38686">
    <property type="entry name" value="APOLIPOPROTEIN N-ACYLTRANSFERASE"/>
    <property type="match status" value="1"/>
</dbReference>
<keyword evidence="4 8" id="KW-0812">Transmembrane</keyword>
<accession>K9WSD1</accession>
<dbReference type="NCBIfam" id="TIGR00546">
    <property type="entry name" value="lnt"/>
    <property type="match status" value="1"/>
</dbReference>
<sequence length="563" mass="62292">MKEKVKSKKVKEKSPQLSFYLLLSLASGIFMGLTVAPIGAWFLAWIALAPLWVLVVKSAPSKKNPVPFALAWAIGYHGIALSWITGIHPMDWLGVPWLPSLLITLFCWAFISLWGGLLVSVWAASMVQLDKQKPWLRILIGTALWCGLESLWSSGALWWSSLAYTQSPQNLLILHLGQLSGTSTITAIIVAVNGLIAEAWINHQKNIAVIASLPTPHLLPSSLAGRVWGWGQSVFHASNNRYKNTSASSASLRFVNPYLTTATILLITSHLLGFLLYIRPIAQPPETALKIGIIQGNIPNIIKLRPEGYRRAIAGYTNGYITLAEQNVNGVLTPEGALPFFQRDLSKTSLVATVRQKNVVAWIGAFGERESSYTNSLFTIASNGEIISRYDKSKLVPLGEYIPFEEIIGGIISRLSPLDEHQVPGAANQVFDTPFGRAIVGICYESAFPEQFRRQAAVGGQFILSSSNDAHYTPAMSAQHHAQDIMRAIETDRWAVRATNTGYSAFVDPHGRTLWRSQYNTYEIHAETIYRRQTQTLYVRWGDWLTPLLLGLGVLGWFVVKGD</sequence>
<feature type="transmembrane region" description="Helical" evidence="8">
    <location>
        <begin position="97"/>
        <end position="123"/>
    </location>
</feature>
<dbReference type="PANTHER" id="PTHR38686:SF1">
    <property type="entry name" value="APOLIPOPROTEIN N-ACYLTRANSFERASE"/>
    <property type="match status" value="1"/>
</dbReference>
<dbReference type="InterPro" id="IPR004563">
    <property type="entry name" value="Apolipo_AcylTrfase"/>
</dbReference>
<evidence type="ECO:0000313" key="11">
    <source>
        <dbReference type="Proteomes" id="UP000010475"/>
    </source>
</evidence>
<dbReference type="HOGENOM" id="CLU_019563_1_0_3"/>
<keyword evidence="5 8" id="KW-1133">Transmembrane helix</keyword>
<evidence type="ECO:0000259" key="9">
    <source>
        <dbReference type="PROSITE" id="PS50263"/>
    </source>
</evidence>
<dbReference type="Gene3D" id="3.60.110.10">
    <property type="entry name" value="Carbon-nitrogen hydrolase"/>
    <property type="match status" value="1"/>
</dbReference>
<evidence type="ECO:0000256" key="2">
    <source>
        <dbReference type="ARBA" id="ARBA00022475"/>
    </source>
</evidence>
<keyword evidence="3 8" id="KW-0808">Transferase</keyword>
<dbReference type="OrthoDB" id="9804277at2"/>
<evidence type="ECO:0000256" key="6">
    <source>
        <dbReference type="ARBA" id="ARBA00023136"/>
    </source>
</evidence>
<dbReference type="RefSeq" id="WP_015206551.1">
    <property type="nucleotide sequence ID" value="NC_019757.1"/>
</dbReference>
<feature type="transmembrane region" description="Helical" evidence="8">
    <location>
        <begin position="171"/>
        <end position="196"/>
    </location>
</feature>
<dbReference type="AlphaFoldDB" id="K9WSD1"/>
<dbReference type="InterPro" id="IPR003010">
    <property type="entry name" value="C-N_Hydrolase"/>
</dbReference>
<comment type="catalytic activity">
    <reaction evidence="8">
        <text>N-terminal S-1,2-diacyl-sn-glyceryl-L-cysteinyl-[lipoprotein] + a glycerophospholipid = N-acyl-S-1,2-diacyl-sn-glyceryl-L-cysteinyl-[lipoprotein] + a 2-acyl-sn-glycero-3-phospholipid + H(+)</text>
        <dbReference type="Rhea" id="RHEA:48228"/>
        <dbReference type="Rhea" id="RHEA-COMP:14681"/>
        <dbReference type="Rhea" id="RHEA-COMP:14684"/>
        <dbReference type="ChEBI" id="CHEBI:15378"/>
        <dbReference type="ChEBI" id="CHEBI:136912"/>
        <dbReference type="ChEBI" id="CHEBI:140656"/>
        <dbReference type="ChEBI" id="CHEBI:140657"/>
        <dbReference type="ChEBI" id="CHEBI:140660"/>
        <dbReference type="EC" id="2.3.1.269"/>
    </reaction>
</comment>
<feature type="transmembrane region" description="Helical" evidence="8">
    <location>
        <begin position="20"/>
        <end position="46"/>
    </location>
</feature>
<dbReference type="InterPro" id="IPR036526">
    <property type="entry name" value="C-N_Hydrolase_sf"/>
</dbReference>
<comment type="function">
    <text evidence="8">Catalyzes the phospholipid dependent N-acylation of the N-terminal cysteine of apolipoprotein, the last step in lipoprotein maturation.</text>
</comment>
<proteinExistence type="inferred from homology"/>